<reference evidence="4 5" key="1">
    <citation type="journal article" date="2019" name="Int. J. Syst. Evol. Microbiol.">
        <title>The Global Catalogue of Microorganisms (GCM) 10K type strain sequencing project: providing services to taxonomists for standard genome sequencing and annotation.</title>
        <authorList>
            <consortium name="The Broad Institute Genomics Platform"/>
            <consortium name="The Broad Institute Genome Sequencing Center for Infectious Disease"/>
            <person name="Wu L."/>
            <person name="Ma J."/>
        </authorList>
    </citation>
    <scope>NUCLEOTIDE SEQUENCE [LARGE SCALE GENOMIC DNA]</scope>
    <source>
        <strain evidence="4 5">JCM 16330</strain>
    </source>
</reference>
<dbReference type="RefSeq" id="WP_211311585.1">
    <property type="nucleotide sequence ID" value="NZ_BAAABL010000033.1"/>
</dbReference>
<dbReference type="NCBIfam" id="NF041369">
    <property type="entry name" value="Dhydh_Halo"/>
    <property type="match status" value="1"/>
</dbReference>
<evidence type="ECO:0000259" key="3">
    <source>
        <dbReference type="Pfam" id="PF02826"/>
    </source>
</evidence>
<dbReference type="EMBL" id="BAAABL010000033">
    <property type="protein sequence ID" value="GAA0295427.1"/>
    <property type="molecule type" value="Genomic_DNA"/>
</dbReference>
<organism evidence="4 5">
    <name type="scientific">Halarchaeum salinum</name>
    <dbReference type="NCBI Taxonomy" id="489912"/>
    <lineage>
        <taxon>Archaea</taxon>
        <taxon>Methanobacteriati</taxon>
        <taxon>Methanobacteriota</taxon>
        <taxon>Stenosarchaea group</taxon>
        <taxon>Halobacteria</taxon>
        <taxon>Halobacteriales</taxon>
        <taxon>Halobacteriaceae</taxon>
    </lineage>
</organism>
<dbReference type="PANTHER" id="PTHR43333">
    <property type="entry name" value="2-HACID_DH_C DOMAIN-CONTAINING PROTEIN"/>
    <property type="match status" value="1"/>
</dbReference>
<dbReference type="GO" id="GO:0016491">
    <property type="term" value="F:oxidoreductase activity"/>
    <property type="evidence" value="ECO:0007669"/>
    <property type="project" value="UniProtKB-KW"/>
</dbReference>
<dbReference type="InterPro" id="IPR036291">
    <property type="entry name" value="NAD(P)-bd_dom_sf"/>
</dbReference>
<evidence type="ECO:0000256" key="2">
    <source>
        <dbReference type="ARBA" id="ARBA00023027"/>
    </source>
</evidence>
<name>A0AAV3S668_9EURY</name>
<gene>
    <name evidence="4" type="ORF">GCM10009066_07420</name>
</gene>
<keyword evidence="5" id="KW-1185">Reference proteome</keyword>
<dbReference type="CDD" id="cd05300">
    <property type="entry name" value="2-Hacid_dh_1"/>
    <property type="match status" value="1"/>
</dbReference>
<dbReference type="PANTHER" id="PTHR43333:SF1">
    <property type="entry name" value="D-ISOMER SPECIFIC 2-HYDROXYACID DEHYDROGENASE NAD-BINDING DOMAIN-CONTAINING PROTEIN"/>
    <property type="match status" value="1"/>
</dbReference>
<sequence>MHIDRLGVHESVGAIFPPETLAEQLRSLDPDVTVVGDDVSAVDAVATFGHVEAFLDLEWVHCVRAGYDDFPVADYRDAGTALTNSSGIHGASVGETALGVMLSLARRLHTARDAQADREWAQPTWDEPFTLMDERLTVVGLGAVGRGIASRADGLGMRVAGVRRTPARPPHVREVYAPDELHEAVADARFVALATPLTEETAGMVDAAVFEAMREDAYLVNVARGGVVETDALVAAVEDGVIAGAALDAFETEPLPAASPLWDLDDVLITPHSGAMTRDYYRDVAALVRQNALHAAADEALVNRVV</sequence>
<evidence type="ECO:0000313" key="5">
    <source>
        <dbReference type="Proteomes" id="UP001500837"/>
    </source>
</evidence>
<dbReference type="SUPFAM" id="SSF51735">
    <property type="entry name" value="NAD(P)-binding Rossmann-fold domains"/>
    <property type="match status" value="1"/>
</dbReference>
<proteinExistence type="predicted"/>
<dbReference type="GO" id="GO:0051287">
    <property type="term" value="F:NAD binding"/>
    <property type="evidence" value="ECO:0007669"/>
    <property type="project" value="InterPro"/>
</dbReference>
<accession>A0AAV3S668</accession>
<keyword evidence="2" id="KW-0520">NAD</keyword>
<protein>
    <submittedName>
        <fullName evidence="4">D-2-hydroxyacid dehydrogenase</fullName>
    </submittedName>
</protein>
<dbReference type="InterPro" id="IPR029753">
    <property type="entry name" value="D-isomer_DH_CS"/>
</dbReference>
<dbReference type="SUPFAM" id="SSF52283">
    <property type="entry name" value="Formate/glycerate dehydrogenase catalytic domain-like"/>
    <property type="match status" value="1"/>
</dbReference>
<feature type="domain" description="D-isomer specific 2-hydroxyacid dehydrogenase NAD-binding" evidence="3">
    <location>
        <begin position="98"/>
        <end position="274"/>
    </location>
</feature>
<dbReference type="Proteomes" id="UP001500837">
    <property type="component" value="Unassembled WGS sequence"/>
</dbReference>
<dbReference type="AlphaFoldDB" id="A0AAV3S668"/>
<comment type="caution">
    <text evidence="4">The sequence shown here is derived from an EMBL/GenBank/DDBJ whole genome shotgun (WGS) entry which is preliminary data.</text>
</comment>
<evidence type="ECO:0000313" key="4">
    <source>
        <dbReference type="EMBL" id="GAA0295427.1"/>
    </source>
</evidence>
<keyword evidence="1" id="KW-0560">Oxidoreductase</keyword>
<dbReference type="PROSITE" id="PS00671">
    <property type="entry name" value="D_2_HYDROXYACID_DH_3"/>
    <property type="match status" value="1"/>
</dbReference>
<dbReference type="Pfam" id="PF02826">
    <property type="entry name" value="2-Hacid_dh_C"/>
    <property type="match status" value="1"/>
</dbReference>
<evidence type="ECO:0000256" key="1">
    <source>
        <dbReference type="ARBA" id="ARBA00023002"/>
    </source>
</evidence>
<dbReference type="Gene3D" id="3.40.50.720">
    <property type="entry name" value="NAD(P)-binding Rossmann-like Domain"/>
    <property type="match status" value="2"/>
</dbReference>
<dbReference type="InterPro" id="IPR006140">
    <property type="entry name" value="D-isomer_DH_NAD-bd"/>
</dbReference>
<dbReference type="InterPro" id="IPR054891">
    <property type="entry name" value="Dhydh_Halo"/>
</dbReference>